<dbReference type="GO" id="GO:0008270">
    <property type="term" value="F:zinc ion binding"/>
    <property type="evidence" value="ECO:0007669"/>
    <property type="project" value="UniProtKB-KW"/>
</dbReference>
<dbReference type="InterPro" id="IPR013083">
    <property type="entry name" value="Znf_RING/FYVE/PHD"/>
</dbReference>
<evidence type="ECO:0000256" key="5">
    <source>
        <dbReference type="ARBA" id="ARBA00022490"/>
    </source>
</evidence>
<comment type="subcellular location">
    <subcellularLocation>
        <location evidence="2">Cytoplasm</location>
    </subcellularLocation>
    <subcellularLocation>
        <location evidence="15">Nucleus</location>
        <location evidence="15">Nuclear body</location>
    </subcellularLocation>
</comment>
<dbReference type="SMART" id="SM00184">
    <property type="entry name" value="RING"/>
    <property type="match status" value="1"/>
</dbReference>
<evidence type="ECO:0000256" key="14">
    <source>
        <dbReference type="ARBA" id="ARBA00023242"/>
    </source>
</evidence>
<organism evidence="20 21">
    <name type="scientific">Papilio machaon</name>
    <name type="common">Old World swallowtail butterfly</name>
    <dbReference type="NCBI Taxonomy" id="76193"/>
    <lineage>
        <taxon>Eukaryota</taxon>
        <taxon>Metazoa</taxon>
        <taxon>Ecdysozoa</taxon>
        <taxon>Arthropoda</taxon>
        <taxon>Hexapoda</taxon>
        <taxon>Insecta</taxon>
        <taxon>Pterygota</taxon>
        <taxon>Neoptera</taxon>
        <taxon>Endopterygota</taxon>
        <taxon>Lepidoptera</taxon>
        <taxon>Glossata</taxon>
        <taxon>Ditrysia</taxon>
        <taxon>Papilionoidea</taxon>
        <taxon>Papilionidae</taxon>
        <taxon>Papilioninae</taxon>
        <taxon>Papilio</taxon>
    </lineage>
</organism>
<feature type="coiled-coil region" evidence="17">
    <location>
        <begin position="220"/>
        <end position="254"/>
    </location>
</feature>
<evidence type="ECO:0000256" key="11">
    <source>
        <dbReference type="ARBA" id="ARBA00022786"/>
    </source>
</evidence>
<dbReference type="InterPro" id="IPR001841">
    <property type="entry name" value="Znf_RING"/>
</dbReference>
<dbReference type="SUPFAM" id="SSF57850">
    <property type="entry name" value="RING/U-box"/>
    <property type="match status" value="1"/>
</dbReference>
<dbReference type="InterPro" id="IPR036322">
    <property type="entry name" value="WD40_repeat_dom_sf"/>
</dbReference>
<evidence type="ECO:0000256" key="3">
    <source>
        <dbReference type="ARBA" id="ARBA00004906"/>
    </source>
</evidence>
<dbReference type="Pfam" id="PF13639">
    <property type="entry name" value="zf-RING_2"/>
    <property type="match status" value="1"/>
</dbReference>
<keyword evidence="14" id="KW-0539">Nucleus</keyword>
<accession>A0A0N0PDK7</accession>
<dbReference type="FunCoup" id="A0A0N0PDK7">
    <property type="interactions" value="1307"/>
</dbReference>
<dbReference type="STRING" id="76193.A0A0N0PDK7"/>
<feature type="compositionally biased region" description="Polar residues" evidence="18">
    <location>
        <begin position="1"/>
        <end position="21"/>
    </location>
</feature>
<dbReference type="Pfam" id="PF23419">
    <property type="entry name" value="WD40_RFWD3"/>
    <property type="match status" value="1"/>
</dbReference>
<dbReference type="CDD" id="cd16450">
    <property type="entry name" value="mRING-C3HGC3_RFWD3"/>
    <property type="match status" value="1"/>
</dbReference>
<evidence type="ECO:0000256" key="1">
    <source>
        <dbReference type="ARBA" id="ARBA00000900"/>
    </source>
</evidence>
<dbReference type="PROSITE" id="PS50089">
    <property type="entry name" value="ZF_RING_2"/>
    <property type="match status" value="1"/>
</dbReference>
<keyword evidence="17" id="KW-0175">Coiled coil</keyword>
<dbReference type="Gene3D" id="2.130.10.10">
    <property type="entry name" value="YVTN repeat-like/Quinoprotein amine dehydrogenase"/>
    <property type="match status" value="1"/>
</dbReference>
<dbReference type="InterPro" id="IPR056527">
    <property type="entry name" value="WD40_RFWD3"/>
</dbReference>
<name>A0A0N0PDK7_PAPMA</name>
<keyword evidence="9" id="KW-0227">DNA damage</keyword>
<evidence type="ECO:0000259" key="19">
    <source>
        <dbReference type="PROSITE" id="PS50089"/>
    </source>
</evidence>
<keyword evidence="10 16" id="KW-0479">Metal-binding</keyword>
<keyword evidence="12" id="KW-0862">Zinc</keyword>
<keyword evidence="6" id="KW-0853">WD repeat</keyword>
<sequence length="605" mass="66280">MGDSSSTPSLSPTEAEPSSPNLFEAESPPRAPRRARRARRLAGSPGTPPGAPPDALALGPASEDSLVSTNYDTEVTRPDLPPTIAPYDLATLDDNSDSVRPQSSRSDHVTPNLTTEESNSLMSLPDSKQDDLEEPPAKVRKLSSPKLNDDTDGETCPICLDTWGNSGEHRLVALKCGHLFGAQCVERWLKAQPSRERTCPTCKSKAALKDIRFIYAKRLVAADSSQITALQKQVDSLQTEKSRVELELQNCKIAHRACIMQLEVLRSSLMKPQVAKEQPVRKTWRFALEKNLEISKDGGCRVMTYNCRTYELYVSQKSVNYLFPGYGIRKVSCVDNKAGQFVHLHPKPIRDLTYSQPRDLLLSAGLDGAARVVERGVPGLAVHCGLPLWSCSWDHLRTNEFYVGGVGGVVHQYDVRNPAHYIQRLTAPGDMSPVVSLRSTEYGLLSCQLNSCWLWVANMRQWEPRALPLEGPFMSLSYDEESHRALVSCRPGGTERARLALCRLRASAPGGEVALEPEQSFPGSGRATLMSRAAWVRAPGALWAAAHSEGEAALRLHGLEGARSVSLPAAEPALDVCALQLNGDTVLAALSEWRLRLYKAITTTT</sequence>
<keyword evidence="21" id="KW-1185">Reference proteome</keyword>
<dbReference type="SUPFAM" id="SSF50978">
    <property type="entry name" value="WD40 repeat-like"/>
    <property type="match status" value="1"/>
</dbReference>
<evidence type="ECO:0000313" key="20">
    <source>
        <dbReference type="EMBL" id="KPJ17500.1"/>
    </source>
</evidence>
<feature type="domain" description="RING-type" evidence="19">
    <location>
        <begin position="156"/>
        <end position="203"/>
    </location>
</feature>
<protein>
    <recommendedName>
        <fullName evidence="4">RING-type E3 ubiquitin transferase</fullName>
        <ecNumber evidence="4">2.3.2.27</ecNumber>
    </recommendedName>
</protein>
<keyword evidence="10 16" id="KW-0863">Zinc-finger</keyword>
<keyword evidence="8" id="KW-0677">Repeat</keyword>
<evidence type="ECO:0000256" key="7">
    <source>
        <dbReference type="ARBA" id="ARBA00022679"/>
    </source>
</evidence>
<dbReference type="PANTHER" id="PTHR16047:SF7">
    <property type="entry name" value="E3 UBIQUITIN-PROTEIN LIGASE RFWD3"/>
    <property type="match status" value="1"/>
</dbReference>
<evidence type="ECO:0000256" key="15">
    <source>
        <dbReference type="ARBA" id="ARBA00034306"/>
    </source>
</evidence>
<dbReference type="EMBL" id="KQ460140">
    <property type="protein sequence ID" value="KPJ17500.1"/>
    <property type="molecule type" value="Genomic_DNA"/>
</dbReference>
<evidence type="ECO:0000256" key="17">
    <source>
        <dbReference type="SAM" id="Coils"/>
    </source>
</evidence>
<gene>
    <name evidence="20" type="ORF">RR48_01988</name>
</gene>
<evidence type="ECO:0000256" key="2">
    <source>
        <dbReference type="ARBA" id="ARBA00004496"/>
    </source>
</evidence>
<keyword evidence="13" id="KW-0234">DNA repair</keyword>
<evidence type="ECO:0000256" key="9">
    <source>
        <dbReference type="ARBA" id="ARBA00022763"/>
    </source>
</evidence>
<feature type="compositionally biased region" description="Polar residues" evidence="18">
    <location>
        <begin position="98"/>
        <end position="122"/>
    </location>
</feature>
<keyword evidence="5" id="KW-0963">Cytoplasm</keyword>
<evidence type="ECO:0000256" key="18">
    <source>
        <dbReference type="SAM" id="MobiDB-lite"/>
    </source>
</evidence>
<keyword evidence="11" id="KW-0833">Ubl conjugation pathway</keyword>
<comment type="catalytic activity">
    <reaction evidence="1">
        <text>S-ubiquitinyl-[E2 ubiquitin-conjugating enzyme]-L-cysteine + [acceptor protein]-L-lysine = [E2 ubiquitin-conjugating enzyme]-L-cysteine + N(6)-ubiquitinyl-[acceptor protein]-L-lysine.</text>
        <dbReference type="EC" id="2.3.2.27"/>
    </reaction>
</comment>
<evidence type="ECO:0000256" key="10">
    <source>
        <dbReference type="ARBA" id="ARBA00022771"/>
    </source>
</evidence>
<keyword evidence="7" id="KW-0808">Transferase</keyword>
<dbReference type="GO" id="GO:0016604">
    <property type="term" value="C:nuclear body"/>
    <property type="evidence" value="ECO:0007669"/>
    <property type="project" value="UniProtKB-SubCell"/>
</dbReference>
<evidence type="ECO:0000256" key="13">
    <source>
        <dbReference type="ARBA" id="ARBA00023204"/>
    </source>
</evidence>
<dbReference type="Proteomes" id="UP000053240">
    <property type="component" value="Unassembled WGS sequence"/>
</dbReference>
<dbReference type="InParanoid" id="A0A0N0PDK7"/>
<reference evidence="20 21" key="1">
    <citation type="journal article" date="2015" name="Nat. Commun.">
        <title>Outbred genome sequencing and CRISPR/Cas9 gene editing in butterflies.</title>
        <authorList>
            <person name="Li X."/>
            <person name="Fan D."/>
            <person name="Zhang W."/>
            <person name="Liu G."/>
            <person name="Zhang L."/>
            <person name="Zhao L."/>
            <person name="Fang X."/>
            <person name="Chen L."/>
            <person name="Dong Y."/>
            <person name="Chen Y."/>
            <person name="Ding Y."/>
            <person name="Zhao R."/>
            <person name="Feng M."/>
            <person name="Zhu Y."/>
            <person name="Feng Y."/>
            <person name="Jiang X."/>
            <person name="Zhu D."/>
            <person name="Xiang H."/>
            <person name="Feng X."/>
            <person name="Li S."/>
            <person name="Wang J."/>
            <person name="Zhang G."/>
            <person name="Kronforst M.R."/>
            <person name="Wang W."/>
        </authorList>
    </citation>
    <scope>NUCLEOTIDE SEQUENCE [LARGE SCALE GENOMIC DNA]</scope>
    <source>
        <strain evidence="20">Ya'a_city_454_Pm</strain>
        <tissue evidence="20">Whole body</tissue>
    </source>
</reference>
<dbReference type="EC" id="2.3.2.27" evidence="4"/>
<evidence type="ECO:0000256" key="4">
    <source>
        <dbReference type="ARBA" id="ARBA00012483"/>
    </source>
</evidence>
<dbReference type="PANTHER" id="PTHR16047">
    <property type="entry name" value="RFWD3 PROTEIN"/>
    <property type="match status" value="1"/>
</dbReference>
<dbReference type="GO" id="GO:0005737">
    <property type="term" value="C:cytoplasm"/>
    <property type="evidence" value="ECO:0007669"/>
    <property type="project" value="UniProtKB-SubCell"/>
</dbReference>
<evidence type="ECO:0000256" key="16">
    <source>
        <dbReference type="PROSITE-ProRule" id="PRU00175"/>
    </source>
</evidence>
<dbReference type="GO" id="GO:0016567">
    <property type="term" value="P:protein ubiquitination"/>
    <property type="evidence" value="ECO:0007669"/>
    <property type="project" value="InterPro"/>
</dbReference>
<evidence type="ECO:0000313" key="21">
    <source>
        <dbReference type="Proteomes" id="UP000053240"/>
    </source>
</evidence>
<evidence type="ECO:0000256" key="6">
    <source>
        <dbReference type="ARBA" id="ARBA00022574"/>
    </source>
</evidence>
<dbReference type="AlphaFoldDB" id="A0A0N0PDK7"/>
<evidence type="ECO:0000256" key="12">
    <source>
        <dbReference type="ARBA" id="ARBA00022833"/>
    </source>
</evidence>
<dbReference type="GO" id="GO:0036297">
    <property type="term" value="P:interstrand cross-link repair"/>
    <property type="evidence" value="ECO:0007669"/>
    <property type="project" value="InterPro"/>
</dbReference>
<feature type="compositionally biased region" description="Basic residues" evidence="18">
    <location>
        <begin position="31"/>
        <end position="40"/>
    </location>
</feature>
<feature type="region of interest" description="Disordered" evidence="18">
    <location>
        <begin position="1"/>
        <end position="150"/>
    </location>
</feature>
<dbReference type="InterPro" id="IPR037381">
    <property type="entry name" value="RFWD3"/>
</dbReference>
<comment type="pathway">
    <text evidence="3">Protein modification; protein ubiquitination.</text>
</comment>
<dbReference type="Gene3D" id="3.30.40.10">
    <property type="entry name" value="Zinc/RING finger domain, C3HC4 (zinc finger)"/>
    <property type="match status" value="1"/>
</dbReference>
<evidence type="ECO:0000256" key="8">
    <source>
        <dbReference type="ARBA" id="ARBA00022737"/>
    </source>
</evidence>
<proteinExistence type="predicted"/>
<dbReference type="InterPro" id="IPR015943">
    <property type="entry name" value="WD40/YVTN_repeat-like_dom_sf"/>
</dbReference>
<dbReference type="GO" id="GO:0061630">
    <property type="term" value="F:ubiquitin protein ligase activity"/>
    <property type="evidence" value="ECO:0007669"/>
    <property type="project" value="UniProtKB-EC"/>
</dbReference>